<keyword evidence="3" id="KW-1185">Reference proteome</keyword>
<gene>
    <name evidence="2" type="ORF">NDU88_001445</name>
</gene>
<evidence type="ECO:0000313" key="2">
    <source>
        <dbReference type="EMBL" id="KAJ1148617.1"/>
    </source>
</evidence>
<feature type="compositionally biased region" description="Basic and acidic residues" evidence="1">
    <location>
        <begin position="12"/>
        <end position="25"/>
    </location>
</feature>
<feature type="region of interest" description="Disordered" evidence="1">
    <location>
        <begin position="135"/>
        <end position="161"/>
    </location>
</feature>
<feature type="compositionally biased region" description="Basic residues" evidence="1">
    <location>
        <begin position="35"/>
        <end position="51"/>
    </location>
</feature>
<reference evidence="2" key="1">
    <citation type="journal article" date="2022" name="bioRxiv">
        <title>Sequencing and chromosome-scale assembly of the giantPleurodeles waltlgenome.</title>
        <authorList>
            <person name="Brown T."/>
            <person name="Elewa A."/>
            <person name="Iarovenko S."/>
            <person name="Subramanian E."/>
            <person name="Araus A.J."/>
            <person name="Petzold A."/>
            <person name="Susuki M."/>
            <person name="Suzuki K.-i.T."/>
            <person name="Hayashi T."/>
            <person name="Toyoda A."/>
            <person name="Oliveira C."/>
            <person name="Osipova E."/>
            <person name="Leigh N.D."/>
            <person name="Simon A."/>
            <person name="Yun M.H."/>
        </authorList>
    </citation>
    <scope>NUCLEOTIDE SEQUENCE</scope>
    <source>
        <strain evidence="2">20211129_DDA</strain>
        <tissue evidence="2">Liver</tissue>
    </source>
</reference>
<evidence type="ECO:0000313" key="3">
    <source>
        <dbReference type="Proteomes" id="UP001066276"/>
    </source>
</evidence>
<accession>A0AAV7R798</accession>
<dbReference type="AlphaFoldDB" id="A0AAV7R798"/>
<evidence type="ECO:0000256" key="1">
    <source>
        <dbReference type="SAM" id="MobiDB-lite"/>
    </source>
</evidence>
<protein>
    <submittedName>
        <fullName evidence="2">Uncharacterized protein</fullName>
    </submittedName>
</protein>
<proteinExistence type="predicted"/>
<organism evidence="2 3">
    <name type="scientific">Pleurodeles waltl</name>
    <name type="common">Iberian ribbed newt</name>
    <dbReference type="NCBI Taxonomy" id="8319"/>
    <lineage>
        <taxon>Eukaryota</taxon>
        <taxon>Metazoa</taxon>
        <taxon>Chordata</taxon>
        <taxon>Craniata</taxon>
        <taxon>Vertebrata</taxon>
        <taxon>Euteleostomi</taxon>
        <taxon>Amphibia</taxon>
        <taxon>Batrachia</taxon>
        <taxon>Caudata</taxon>
        <taxon>Salamandroidea</taxon>
        <taxon>Salamandridae</taxon>
        <taxon>Pleurodelinae</taxon>
        <taxon>Pleurodeles</taxon>
    </lineage>
</organism>
<feature type="region of interest" description="Disordered" evidence="1">
    <location>
        <begin position="1"/>
        <end position="51"/>
    </location>
</feature>
<dbReference type="Proteomes" id="UP001066276">
    <property type="component" value="Chromosome 5"/>
</dbReference>
<comment type="caution">
    <text evidence="2">The sequence shown here is derived from an EMBL/GenBank/DDBJ whole genome shotgun (WGS) entry which is preliminary data.</text>
</comment>
<dbReference type="EMBL" id="JANPWB010000009">
    <property type="protein sequence ID" value="KAJ1148617.1"/>
    <property type="molecule type" value="Genomic_DNA"/>
</dbReference>
<sequence length="251" mass="27229">MRPHGAPAPTLGDHRVHSVRTEHTRRAIHAPTRSTRAHTGRRPRAQRAHRAHSPCNPCAHTELQHQHWATTACTACVQSTLALQSMLPHWATTACTACVQSTLALQSMLPHGAAAPTLGDHSVRTEHTRRAIHAPTRSCSAHTGRPPRAQRAHRARSPCNPCAHRVHSVRTEHARRAIHAPTACTACAQSTLAVQSMYPRRAPAPSCPRAAARTASSLATGGTRTVHQESRCLRVVGGMCVPLTFTYHEAH</sequence>
<name>A0AAV7R798_PLEWA</name>